<proteinExistence type="predicted"/>
<feature type="compositionally biased region" description="Polar residues" evidence="1">
    <location>
        <begin position="145"/>
        <end position="156"/>
    </location>
</feature>
<reference evidence="2 3" key="1">
    <citation type="journal article" date="2018" name="Front. Plant Sci.">
        <title>Red Clover (Trifolium pratense) and Zigzag Clover (T. medium) - A Picture of Genomic Similarities and Differences.</title>
        <authorList>
            <person name="Dluhosova J."/>
            <person name="Istvanek J."/>
            <person name="Nedelnik J."/>
            <person name="Repkova J."/>
        </authorList>
    </citation>
    <scope>NUCLEOTIDE SEQUENCE [LARGE SCALE GENOMIC DNA]</scope>
    <source>
        <strain evidence="3">cv. 10/8</strain>
        <tissue evidence="2">Leaf</tissue>
    </source>
</reference>
<feature type="compositionally biased region" description="Basic and acidic residues" evidence="1">
    <location>
        <begin position="54"/>
        <end position="84"/>
    </location>
</feature>
<evidence type="ECO:0000313" key="2">
    <source>
        <dbReference type="EMBL" id="MCI26084.1"/>
    </source>
</evidence>
<evidence type="ECO:0000313" key="3">
    <source>
        <dbReference type="Proteomes" id="UP000265520"/>
    </source>
</evidence>
<name>A0A392QQH5_9FABA</name>
<comment type="caution">
    <text evidence="2">The sequence shown here is derived from an EMBL/GenBank/DDBJ whole genome shotgun (WGS) entry which is preliminary data.</text>
</comment>
<evidence type="ECO:0000256" key="1">
    <source>
        <dbReference type="SAM" id="MobiDB-lite"/>
    </source>
</evidence>
<accession>A0A392QQH5</accession>
<feature type="compositionally biased region" description="Polar residues" evidence="1">
    <location>
        <begin position="85"/>
        <end position="94"/>
    </location>
</feature>
<organism evidence="2 3">
    <name type="scientific">Trifolium medium</name>
    <dbReference type="NCBI Taxonomy" id="97028"/>
    <lineage>
        <taxon>Eukaryota</taxon>
        <taxon>Viridiplantae</taxon>
        <taxon>Streptophyta</taxon>
        <taxon>Embryophyta</taxon>
        <taxon>Tracheophyta</taxon>
        <taxon>Spermatophyta</taxon>
        <taxon>Magnoliopsida</taxon>
        <taxon>eudicotyledons</taxon>
        <taxon>Gunneridae</taxon>
        <taxon>Pentapetalae</taxon>
        <taxon>rosids</taxon>
        <taxon>fabids</taxon>
        <taxon>Fabales</taxon>
        <taxon>Fabaceae</taxon>
        <taxon>Papilionoideae</taxon>
        <taxon>50 kb inversion clade</taxon>
        <taxon>NPAAA clade</taxon>
        <taxon>Hologalegina</taxon>
        <taxon>IRL clade</taxon>
        <taxon>Trifolieae</taxon>
        <taxon>Trifolium</taxon>
    </lineage>
</organism>
<sequence>MAMMRQFGAQIEYLTETHDEPKLKEIEAFTDDREEVRIKDTDRESETIVIAMAERVETTETQRSESRSTFTLEDRTLLKEKPSKEPTTTSQSNIVPPPSKPPASLPALTLLRRAPLPPEPPNVGARVGTVLPPPQPPEPPDTGSRGASSPLATTLLRQDPPPKP</sequence>
<feature type="region of interest" description="Disordered" evidence="1">
    <location>
        <begin position="53"/>
        <end position="164"/>
    </location>
</feature>
<dbReference type="EMBL" id="LXQA010151195">
    <property type="protein sequence ID" value="MCI26084.1"/>
    <property type="molecule type" value="Genomic_DNA"/>
</dbReference>
<dbReference type="Proteomes" id="UP000265520">
    <property type="component" value="Unassembled WGS sequence"/>
</dbReference>
<feature type="compositionally biased region" description="Pro residues" evidence="1">
    <location>
        <begin position="131"/>
        <end position="140"/>
    </location>
</feature>
<feature type="non-terminal residue" evidence="2">
    <location>
        <position position="164"/>
    </location>
</feature>
<keyword evidence="3" id="KW-1185">Reference proteome</keyword>
<feature type="compositionally biased region" description="Pro residues" evidence="1">
    <location>
        <begin position="95"/>
        <end position="104"/>
    </location>
</feature>
<feature type="compositionally biased region" description="Low complexity" evidence="1">
    <location>
        <begin position="105"/>
        <end position="114"/>
    </location>
</feature>
<dbReference type="AlphaFoldDB" id="A0A392QQH5"/>
<protein>
    <submittedName>
        <fullName evidence="2">Uncharacterized protein</fullName>
    </submittedName>
</protein>